<dbReference type="SUPFAM" id="SSF54843">
    <property type="entry name" value="Ribosomal protein L22"/>
    <property type="match status" value="1"/>
</dbReference>
<proteinExistence type="inferred from homology"/>
<dbReference type="InterPro" id="IPR036394">
    <property type="entry name" value="Ribosomal_uL22_sf"/>
</dbReference>
<evidence type="ECO:0000313" key="7">
    <source>
        <dbReference type="EMBL" id="KKP70468.1"/>
    </source>
</evidence>
<keyword evidence="6" id="KW-0699">rRNA-binding</keyword>
<protein>
    <recommendedName>
        <fullName evidence="4">50S ribosomal protein L22</fullName>
    </recommendedName>
</protein>
<gene>
    <name evidence="7" type="ORF">UR68_C0041G0001</name>
</gene>
<dbReference type="GO" id="GO:0003735">
    <property type="term" value="F:structural constituent of ribosome"/>
    <property type="evidence" value="ECO:0007669"/>
    <property type="project" value="InterPro"/>
</dbReference>
<dbReference type="Gene3D" id="3.90.470.10">
    <property type="entry name" value="Ribosomal protein L22/L17"/>
    <property type="match status" value="1"/>
</dbReference>
<sequence length="63" mass="7260">MKSTTYLKNLKITPKKLRFYLKAVKKMSPVESLRFLYYGKQKATSVLYKSIESAISNAKLALK</sequence>
<organism evidence="7 8">
    <name type="scientific">Candidatus Roizmanbacteria bacterium GW2011_GWA2_35_19</name>
    <dbReference type="NCBI Taxonomy" id="1618478"/>
    <lineage>
        <taxon>Bacteria</taxon>
        <taxon>Candidatus Roizmaniibacteriota</taxon>
    </lineage>
</organism>
<feature type="non-terminal residue" evidence="7">
    <location>
        <position position="63"/>
    </location>
</feature>
<evidence type="ECO:0000256" key="1">
    <source>
        <dbReference type="ARBA" id="ARBA00009451"/>
    </source>
</evidence>
<evidence type="ECO:0000256" key="4">
    <source>
        <dbReference type="ARBA" id="ARBA00035480"/>
    </source>
</evidence>
<evidence type="ECO:0000256" key="3">
    <source>
        <dbReference type="ARBA" id="ARBA00023274"/>
    </source>
</evidence>
<dbReference type="Proteomes" id="UP000034457">
    <property type="component" value="Unassembled WGS sequence"/>
</dbReference>
<keyword evidence="6" id="KW-0694">RNA-binding</keyword>
<dbReference type="Pfam" id="PF00237">
    <property type="entry name" value="Ribosomal_L22"/>
    <property type="match status" value="1"/>
</dbReference>
<accession>A0A0G0BM11</accession>
<dbReference type="STRING" id="1618478.UR68_C0041G0001"/>
<dbReference type="AlphaFoldDB" id="A0A0G0BM11"/>
<dbReference type="InterPro" id="IPR001063">
    <property type="entry name" value="Ribosomal_uL22"/>
</dbReference>
<comment type="similarity">
    <text evidence="1 5">Belongs to the universal ribosomal protein uL22 family.</text>
</comment>
<keyword evidence="2 5" id="KW-0689">Ribosomal protein</keyword>
<evidence type="ECO:0000313" key="8">
    <source>
        <dbReference type="Proteomes" id="UP000034457"/>
    </source>
</evidence>
<evidence type="ECO:0000256" key="5">
    <source>
        <dbReference type="RuleBase" id="RU004005"/>
    </source>
</evidence>
<keyword evidence="3 5" id="KW-0687">Ribonucleoprotein</keyword>
<dbReference type="EMBL" id="LBQC01000041">
    <property type="protein sequence ID" value="KKP70468.1"/>
    <property type="molecule type" value="Genomic_DNA"/>
</dbReference>
<dbReference type="GO" id="GO:1990904">
    <property type="term" value="C:ribonucleoprotein complex"/>
    <property type="evidence" value="ECO:0007669"/>
    <property type="project" value="UniProtKB-KW"/>
</dbReference>
<dbReference type="GO" id="GO:0005840">
    <property type="term" value="C:ribosome"/>
    <property type="evidence" value="ECO:0007669"/>
    <property type="project" value="UniProtKB-KW"/>
</dbReference>
<reference evidence="7 8" key="1">
    <citation type="journal article" date="2015" name="Nature">
        <title>rRNA introns, odd ribosomes, and small enigmatic genomes across a large radiation of phyla.</title>
        <authorList>
            <person name="Brown C.T."/>
            <person name="Hug L.A."/>
            <person name="Thomas B.C."/>
            <person name="Sharon I."/>
            <person name="Castelle C.J."/>
            <person name="Singh A."/>
            <person name="Wilkins M.J."/>
            <person name="Williams K.H."/>
            <person name="Banfield J.F."/>
        </authorList>
    </citation>
    <scope>NUCLEOTIDE SEQUENCE [LARGE SCALE GENOMIC DNA]</scope>
</reference>
<name>A0A0G0BM11_9BACT</name>
<evidence type="ECO:0000256" key="2">
    <source>
        <dbReference type="ARBA" id="ARBA00022980"/>
    </source>
</evidence>
<comment type="subunit">
    <text evidence="6">Part of the 50S ribosomal subunit.</text>
</comment>
<comment type="caution">
    <text evidence="7">The sequence shown here is derived from an EMBL/GenBank/DDBJ whole genome shotgun (WGS) entry which is preliminary data.</text>
</comment>
<dbReference type="GO" id="GO:0019843">
    <property type="term" value="F:rRNA binding"/>
    <property type="evidence" value="ECO:0007669"/>
    <property type="project" value="UniProtKB-KW"/>
</dbReference>
<evidence type="ECO:0000256" key="6">
    <source>
        <dbReference type="RuleBase" id="RU004006"/>
    </source>
</evidence>
<dbReference type="GO" id="GO:0006412">
    <property type="term" value="P:translation"/>
    <property type="evidence" value="ECO:0007669"/>
    <property type="project" value="InterPro"/>
</dbReference>